<reference evidence="1" key="1">
    <citation type="submission" date="2019-03" db="EMBL/GenBank/DDBJ databases">
        <title>Candidatus Syntrophosphaera thermopropionivorans: a novel player in syntrophic propionate oxidation during anaerobic digestion.</title>
        <authorList>
            <person name="Dyksma S."/>
        </authorList>
    </citation>
    <scope>NUCLEOTIDE SEQUENCE</scope>
    <source>
        <strain evidence="1">W5</strain>
    </source>
</reference>
<proteinExistence type="predicted"/>
<evidence type="ECO:0000313" key="2">
    <source>
        <dbReference type="Proteomes" id="UP000294588"/>
    </source>
</evidence>
<accession>A0AC61QHN9</accession>
<gene>
    <name evidence="1" type="primary">amrA</name>
    <name evidence="1" type="ORF">E0946_06895</name>
</gene>
<dbReference type="EMBL" id="SMOG01000035">
    <property type="protein sequence ID" value="TDF72467.1"/>
    <property type="molecule type" value="Genomic_DNA"/>
</dbReference>
<sequence>MVISNEAKKALLKLARDSIAYRFTGIPPVKPTYPELQEKRGVFVTLNKHGQLRGCIGYIQGYKSIVDSVIEMAQAAAFEDPRFPPLRQSELPELEIEISILGDLIPVNNIDEIVIGRDGLYIQHPYGSGIFLPQVPVEWNWDLPTYLKELCRKAGLNDKDWMDPRAQLFRFEAEVFSESEF</sequence>
<name>A0AC61QHN9_9BACT</name>
<dbReference type="Proteomes" id="UP000294588">
    <property type="component" value="Unassembled WGS sequence"/>
</dbReference>
<organism evidence="1 2">
    <name type="scientific">Candidatus Syntrophosphaera thermopropionivorans</name>
    <dbReference type="NCBI Taxonomy" id="2593015"/>
    <lineage>
        <taxon>Bacteria</taxon>
        <taxon>Pseudomonadati</taxon>
        <taxon>Candidatus Cloacimonadota</taxon>
        <taxon>Candidatus Cloacimonadia</taxon>
        <taxon>Candidatus Cloacimonadales</taxon>
        <taxon>Candidatus Cloacimonadaceae</taxon>
        <taxon>Candidatus Syntrophosphaera</taxon>
    </lineage>
</organism>
<protein>
    <submittedName>
        <fullName evidence="1">AmmeMemoRadiSam system protein A</fullName>
    </submittedName>
</protein>
<keyword evidence="2" id="KW-1185">Reference proteome</keyword>
<evidence type="ECO:0000313" key="1">
    <source>
        <dbReference type="EMBL" id="TDF72467.1"/>
    </source>
</evidence>
<comment type="caution">
    <text evidence="1">The sequence shown here is derived from an EMBL/GenBank/DDBJ whole genome shotgun (WGS) entry which is preliminary data.</text>
</comment>